<sequence>MAAEVEDLEALIGRIPACCSTTTPDLRCCCGRTDCAYLKHNCVALDDLEKEVRTAAQLGQALLVRHEQYMHDAEKDRMEMGAKIEKLESDKKALEESNAKNIEENRGLLNQLEGLNTTVIESETHIKSLEATLQSTRQELRKLEGLASRTHDLEMQLAALEQEQEFLQRTVITTQEEERSAIQRWKKAERRLGELHDQLERIEREARDERERHVEVLGRMERQRAVERELDTAAGRLKGAAAATTGNGRNGSNVVSHFVKDILQDNANLQMGIVELREMLMNSNEEVQLLREQLLLHQPVADDKGDGSGPPTLRAELAPKEPEPQVISQALHIHHHYHAPKKEDIRRPKKKRNPLNTALFTPPKMMQPPKTTRGQDTANAILSQTAVTVPAPITPTNRWSIQSAQMSDFAPSSVPSSPQSMYRHSGLFDRGFDIDSSRPTSPSSSVDPMSPQFPPRHRKRDSEVSARSFVPPSNFQSNIIHEEEDGDVEELPDLQVTDATTPSDVSHHTEELTHEEEPHWTTSFQPTLRRSTSHESILSISGIDIHTLKSRPSQLTITGGNPMLRPYSRLGSPSTTISMDTLTSSSMVTARPTLSRHGQDSTTYLRSSIANHSDNRSIASSNSNEGIGGKLGGWVFGRWGISPAKSHADLRGASRTAVSQQRAVSGPAVDGNIQGFMARPPGINQKGPIPGFIKKTARTPSQVKPEVVDRDALQEVLNEGGGVS</sequence>
<feature type="compositionally biased region" description="Basic and acidic residues" evidence="2">
    <location>
        <begin position="505"/>
        <end position="519"/>
    </location>
</feature>
<keyword evidence="1" id="KW-0175">Coiled coil</keyword>
<gene>
    <name evidence="3" type="ORF">L207DRAFT_562295</name>
</gene>
<feature type="region of interest" description="Disordered" evidence="2">
    <location>
        <begin position="408"/>
        <end position="527"/>
    </location>
</feature>
<feature type="compositionally biased region" description="Polar residues" evidence="2">
    <location>
        <begin position="413"/>
        <end position="422"/>
    </location>
</feature>
<keyword evidence="4" id="KW-1185">Reference proteome</keyword>
<feature type="region of interest" description="Disordered" evidence="2">
    <location>
        <begin position="652"/>
        <end position="673"/>
    </location>
</feature>
<dbReference type="AlphaFoldDB" id="A0A2J6S2M5"/>
<evidence type="ECO:0000256" key="1">
    <source>
        <dbReference type="SAM" id="Coils"/>
    </source>
</evidence>
<name>A0A2J6S2M5_HYAVF</name>
<feature type="compositionally biased region" description="Low complexity" evidence="2">
    <location>
        <begin position="437"/>
        <end position="448"/>
    </location>
</feature>
<evidence type="ECO:0000256" key="2">
    <source>
        <dbReference type="SAM" id="MobiDB-lite"/>
    </source>
</evidence>
<dbReference type="STRING" id="1149755.A0A2J6S2M5"/>
<proteinExistence type="predicted"/>
<feature type="compositionally biased region" description="Low complexity" evidence="2">
    <location>
        <begin position="361"/>
        <end position="372"/>
    </location>
</feature>
<feature type="compositionally biased region" description="Basic and acidic residues" evidence="2">
    <location>
        <begin position="426"/>
        <end position="436"/>
    </location>
</feature>
<feature type="coiled-coil region" evidence="1">
    <location>
        <begin position="70"/>
        <end position="219"/>
    </location>
</feature>
<evidence type="ECO:0000313" key="3">
    <source>
        <dbReference type="EMBL" id="PMD45012.1"/>
    </source>
</evidence>
<reference evidence="3 4" key="1">
    <citation type="submission" date="2016-04" db="EMBL/GenBank/DDBJ databases">
        <title>A degradative enzymes factory behind the ericoid mycorrhizal symbiosis.</title>
        <authorList>
            <consortium name="DOE Joint Genome Institute"/>
            <person name="Martino E."/>
            <person name="Morin E."/>
            <person name="Grelet G."/>
            <person name="Kuo A."/>
            <person name="Kohler A."/>
            <person name="Daghino S."/>
            <person name="Barry K."/>
            <person name="Choi C."/>
            <person name="Cichocki N."/>
            <person name="Clum A."/>
            <person name="Copeland A."/>
            <person name="Hainaut M."/>
            <person name="Haridas S."/>
            <person name="Labutti K."/>
            <person name="Lindquist E."/>
            <person name="Lipzen A."/>
            <person name="Khouja H.-R."/>
            <person name="Murat C."/>
            <person name="Ohm R."/>
            <person name="Olson A."/>
            <person name="Spatafora J."/>
            <person name="Veneault-Fourrey C."/>
            <person name="Henrissat B."/>
            <person name="Grigoriev I."/>
            <person name="Martin F."/>
            <person name="Perotto S."/>
        </authorList>
    </citation>
    <scope>NUCLEOTIDE SEQUENCE [LARGE SCALE GENOMIC DNA]</scope>
    <source>
        <strain evidence="3 4">F</strain>
    </source>
</reference>
<dbReference type="EMBL" id="KZ613940">
    <property type="protein sequence ID" value="PMD45012.1"/>
    <property type="molecule type" value="Genomic_DNA"/>
</dbReference>
<feature type="compositionally biased region" description="Acidic residues" evidence="2">
    <location>
        <begin position="482"/>
        <end position="492"/>
    </location>
</feature>
<protein>
    <submittedName>
        <fullName evidence="3">Uncharacterized protein</fullName>
    </submittedName>
</protein>
<accession>A0A2J6S2M5</accession>
<organism evidence="3 4">
    <name type="scientific">Hyaloscypha variabilis (strain UAMH 11265 / GT02V1 / F)</name>
    <name type="common">Meliniomyces variabilis</name>
    <dbReference type="NCBI Taxonomy" id="1149755"/>
    <lineage>
        <taxon>Eukaryota</taxon>
        <taxon>Fungi</taxon>
        <taxon>Dikarya</taxon>
        <taxon>Ascomycota</taxon>
        <taxon>Pezizomycotina</taxon>
        <taxon>Leotiomycetes</taxon>
        <taxon>Helotiales</taxon>
        <taxon>Hyaloscyphaceae</taxon>
        <taxon>Hyaloscypha</taxon>
        <taxon>Hyaloscypha variabilis</taxon>
    </lineage>
</organism>
<dbReference type="OrthoDB" id="4088568at2759"/>
<feature type="region of interest" description="Disordered" evidence="2">
    <location>
        <begin position="337"/>
        <end position="374"/>
    </location>
</feature>
<dbReference type="Proteomes" id="UP000235786">
    <property type="component" value="Unassembled WGS sequence"/>
</dbReference>
<evidence type="ECO:0000313" key="4">
    <source>
        <dbReference type="Proteomes" id="UP000235786"/>
    </source>
</evidence>